<sequence length="1141" mass="125516">MAWPLLGRNVAKKHGESKEVKLMPRLPLNGPSGQLRPDILIGKAGEFDLRCGPPVSSLPRIPATARPSFRTGHAERTDTRNCLSSRRRRSATQAGELARGLQRVDHVHRLQPLPEDGGGSFISSKQADDEWPDQSMLESLGVPEHAAALMAGTSSSRSLFSTTHTSSCASLTDSVSEAKEQRFSRSDADFSAWNFPPMRVPNHLFGVKGTVRSTPRQLSKAQSRRSLSSEVVVLRGESQPWVLDRIRACFQHSFAEVMARLTDLERALNAPQGEEDAEKSDKSRGEVIVGSQARSRGSLKLNQGRTSAGDIVSDAENLQAALDSAGLESWSRPGPSCLLSEVRPMLSKTSLSTHLNPLSESAASQDLAKVMESEDGQKVPMVPEEEIALSGDAEVSRSLDMLQFVRWLCGSTVVESNLHLEAVCNVLSEVLQPLQPPPGHRSSKLGDGHGPDLGQTLKHLLTSQMGQVSVLHCEGSLVDAVEQGLLAPHARPPQPVPQQPTQRHDTMQRVQQQGFRQRQVGFMQQKARLIEKQQTFIKDLENHQKEPKALEECGGNTMTVDDFRVKDDGANFVLEDVMPWQVDIFGPFQPMLQMKSDPRVDAVAQAKATCRQPESRSSSALCQGDPEGAFAVRRKLLSPSLRGFGACRRQDTCVLWTGSTVVGAGLQGCPANQVDAICYPPCGWVPAHLLCGWQTGWTIMPNSFRYGPTVQTSVQIWRVKIDFTDGMPSAVERQGEVLVKGLAIDCAAHGEPFCIIFWPNVMALEGIRSMFGLEVMVTGLTGPVSELSFYYQVAPFRLEDMQHKMLLEARRFSDLASQPRLFVDCSLPMEMPPRRLRRASEFQRKPLLQPMSHPSMDIVADGVDLLVTIRGCVPAVKAELHVVRFGGETDIVPRAAQAQRLPNWNFLIRVKIPLPRSKYQLRIKPDPMQDGASSLCYSVAFNESVKAPALLASLDEPLASKFGYAPFTSDAQAHGVILISPLMYRIPTGRAYFLVYVDKALALESDSIQVGRATSPTSLFSSRLNALSSTSKSSTKERRSPLQVLQAQLGEWLGPYVQDSSGDVHLDVSVKHGKCVRRLRERADMPGFFEGFLSFGQADAQSTIRLFMRRPGLDGSCCAPRLICEWLVCRAHGEPLPRGFM</sequence>
<evidence type="ECO:0000313" key="3">
    <source>
        <dbReference type="EMBL" id="CAK9061371.1"/>
    </source>
</evidence>
<proteinExistence type="predicted"/>
<protein>
    <submittedName>
        <fullName evidence="3">Uncharacterized protein</fullName>
    </submittedName>
</protein>
<dbReference type="Proteomes" id="UP001642484">
    <property type="component" value="Unassembled WGS sequence"/>
</dbReference>
<comment type="caution">
    <text evidence="3">The sequence shown here is derived from an EMBL/GenBank/DDBJ whole genome shotgun (WGS) entry which is preliminary data.</text>
</comment>
<name>A0ABP0NCS7_9DINO</name>
<accession>A0ABP0NCS7</accession>
<gene>
    <name evidence="2" type="ORF">CCMP2556_LOCUS30124</name>
    <name evidence="3" type="ORF">CCMP2556_LOCUS30169</name>
</gene>
<organism evidence="3 4">
    <name type="scientific">Durusdinium trenchii</name>
    <dbReference type="NCBI Taxonomy" id="1381693"/>
    <lineage>
        <taxon>Eukaryota</taxon>
        <taxon>Sar</taxon>
        <taxon>Alveolata</taxon>
        <taxon>Dinophyceae</taxon>
        <taxon>Suessiales</taxon>
        <taxon>Symbiodiniaceae</taxon>
        <taxon>Durusdinium</taxon>
    </lineage>
</organism>
<evidence type="ECO:0000313" key="2">
    <source>
        <dbReference type="EMBL" id="CAK9061246.1"/>
    </source>
</evidence>
<feature type="region of interest" description="Disordered" evidence="1">
    <location>
        <begin position="52"/>
        <end position="97"/>
    </location>
</feature>
<keyword evidence="4" id="KW-1185">Reference proteome</keyword>
<reference evidence="3 4" key="1">
    <citation type="submission" date="2024-02" db="EMBL/GenBank/DDBJ databases">
        <authorList>
            <person name="Chen Y."/>
            <person name="Shah S."/>
            <person name="Dougan E. K."/>
            <person name="Thang M."/>
            <person name="Chan C."/>
        </authorList>
    </citation>
    <scope>NUCLEOTIDE SEQUENCE [LARGE SCALE GENOMIC DNA]</scope>
</reference>
<dbReference type="EMBL" id="CAXAMN010021596">
    <property type="protein sequence ID" value="CAK9061246.1"/>
    <property type="molecule type" value="Genomic_DNA"/>
</dbReference>
<dbReference type="EMBL" id="CAXAMN010021607">
    <property type="protein sequence ID" value="CAK9061371.1"/>
    <property type="molecule type" value="Genomic_DNA"/>
</dbReference>
<evidence type="ECO:0000313" key="4">
    <source>
        <dbReference type="Proteomes" id="UP001642484"/>
    </source>
</evidence>
<evidence type="ECO:0000256" key="1">
    <source>
        <dbReference type="SAM" id="MobiDB-lite"/>
    </source>
</evidence>